<evidence type="ECO:0000313" key="6">
    <source>
        <dbReference type="EMBL" id="OPA74334.1"/>
    </source>
</evidence>
<evidence type="ECO:0000313" key="7">
    <source>
        <dbReference type="Proteomes" id="UP000190188"/>
    </source>
</evidence>
<keyword evidence="3" id="KW-0547">Nucleotide-binding</keyword>
<name>A0A1T2X387_9BACL</name>
<evidence type="ECO:0000256" key="1">
    <source>
        <dbReference type="ARBA" id="ARBA00005417"/>
    </source>
</evidence>
<dbReference type="PANTHER" id="PTHR43335:SF11">
    <property type="entry name" value="ABC TRANSPORTER RELATED"/>
    <property type="match status" value="1"/>
</dbReference>
<reference evidence="6 7" key="1">
    <citation type="submission" date="2017-01" db="EMBL/GenBank/DDBJ databases">
        <title>Genome analysis of Paenibacillus selenitrireducens ES3-24.</title>
        <authorList>
            <person name="Xu D."/>
            <person name="Yao R."/>
            <person name="Zheng S."/>
        </authorList>
    </citation>
    <scope>NUCLEOTIDE SEQUENCE [LARGE SCALE GENOMIC DNA]</scope>
    <source>
        <strain evidence="6 7">ES3-24</strain>
    </source>
</reference>
<dbReference type="RefSeq" id="WP_078501881.1">
    <property type="nucleotide sequence ID" value="NZ_MSZX01000011.1"/>
</dbReference>
<evidence type="ECO:0000256" key="2">
    <source>
        <dbReference type="ARBA" id="ARBA00022448"/>
    </source>
</evidence>
<dbReference type="SMART" id="SM00382">
    <property type="entry name" value="AAA"/>
    <property type="match status" value="1"/>
</dbReference>
<evidence type="ECO:0000256" key="3">
    <source>
        <dbReference type="ARBA" id="ARBA00022741"/>
    </source>
</evidence>
<dbReference type="InterPro" id="IPR025302">
    <property type="entry name" value="DrrA1/2-like_C"/>
</dbReference>
<dbReference type="GO" id="GO:0016887">
    <property type="term" value="F:ATP hydrolysis activity"/>
    <property type="evidence" value="ECO:0007669"/>
    <property type="project" value="InterPro"/>
</dbReference>
<sequence length="307" mass="34868">MALLQVDRLSKIYQQHHAVQDISFSVEEGQCVALLGPNGAGKTTTINMLTGLIQPTSGGIHLYQQGTKVEDRRPYMGYLPQMPSFYSWMSGREFVCYAGQLHGLTRKEAEQRAAEWLQRVGLEEASRRKIGGYSGGMKQRLGFAQALIHRPKLLILDEPVSALDPVGRRDVLNLLRELQQETTILFSTHVLHDAEEICDQIIMMRDGRVAIQGQLDDIRDRYSEPVITVVAGNASNPQVKAWMTEISRKPYVLRSELQRESMTLTVSDLELAEREIWKDAMQHRIFIRRFEAGQSTLEDLFLKVVQS</sequence>
<keyword evidence="7" id="KW-1185">Reference proteome</keyword>
<dbReference type="OrthoDB" id="9804819at2"/>
<gene>
    <name evidence="6" type="ORF">BVG16_24745</name>
</gene>
<protein>
    <submittedName>
        <fullName evidence="6">ABC transporter ATP-binding protein</fullName>
    </submittedName>
</protein>
<dbReference type="InterPro" id="IPR003439">
    <property type="entry name" value="ABC_transporter-like_ATP-bd"/>
</dbReference>
<organism evidence="6 7">
    <name type="scientific">Paenibacillus selenitireducens</name>
    <dbReference type="NCBI Taxonomy" id="1324314"/>
    <lineage>
        <taxon>Bacteria</taxon>
        <taxon>Bacillati</taxon>
        <taxon>Bacillota</taxon>
        <taxon>Bacilli</taxon>
        <taxon>Bacillales</taxon>
        <taxon>Paenibacillaceae</taxon>
        <taxon>Paenibacillus</taxon>
    </lineage>
</organism>
<dbReference type="PANTHER" id="PTHR43335">
    <property type="entry name" value="ABC TRANSPORTER, ATP-BINDING PROTEIN"/>
    <property type="match status" value="1"/>
</dbReference>
<comment type="similarity">
    <text evidence="1">Belongs to the ABC transporter superfamily.</text>
</comment>
<keyword evidence="4 6" id="KW-0067">ATP-binding</keyword>
<evidence type="ECO:0000256" key="4">
    <source>
        <dbReference type="ARBA" id="ARBA00022840"/>
    </source>
</evidence>
<dbReference type="Pfam" id="PF13732">
    <property type="entry name" value="DrrA1-3_C"/>
    <property type="match status" value="1"/>
</dbReference>
<keyword evidence="2" id="KW-0813">Transport</keyword>
<dbReference type="GO" id="GO:0005524">
    <property type="term" value="F:ATP binding"/>
    <property type="evidence" value="ECO:0007669"/>
    <property type="project" value="UniProtKB-KW"/>
</dbReference>
<dbReference type="InterPro" id="IPR003593">
    <property type="entry name" value="AAA+_ATPase"/>
</dbReference>
<dbReference type="PROSITE" id="PS50893">
    <property type="entry name" value="ABC_TRANSPORTER_2"/>
    <property type="match status" value="1"/>
</dbReference>
<dbReference type="Gene3D" id="3.40.50.300">
    <property type="entry name" value="P-loop containing nucleotide triphosphate hydrolases"/>
    <property type="match status" value="1"/>
</dbReference>
<dbReference type="PROSITE" id="PS00211">
    <property type="entry name" value="ABC_TRANSPORTER_1"/>
    <property type="match status" value="1"/>
</dbReference>
<dbReference type="Pfam" id="PF00005">
    <property type="entry name" value="ABC_tran"/>
    <property type="match status" value="1"/>
</dbReference>
<dbReference type="InterPro" id="IPR027417">
    <property type="entry name" value="P-loop_NTPase"/>
</dbReference>
<evidence type="ECO:0000259" key="5">
    <source>
        <dbReference type="PROSITE" id="PS50893"/>
    </source>
</evidence>
<dbReference type="AlphaFoldDB" id="A0A1T2X387"/>
<dbReference type="CDD" id="cd03230">
    <property type="entry name" value="ABC_DR_subfamily_A"/>
    <property type="match status" value="1"/>
</dbReference>
<accession>A0A1T2X387</accession>
<dbReference type="STRING" id="1324314.BVG16_24745"/>
<comment type="caution">
    <text evidence="6">The sequence shown here is derived from an EMBL/GenBank/DDBJ whole genome shotgun (WGS) entry which is preliminary data.</text>
</comment>
<dbReference type="Proteomes" id="UP000190188">
    <property type="component" value="Unassembled WGS sequence"/>
</dbReference>
<feature type="domain" description="ABC transporter" evidence="5">
    <location>
        <begin position="4"/>
        <end position="231"/>
    </location>
</feature>
<dbReference type="EMBL" id="MSZX01000011">
    <property type="protein sequence ID" value="OPA74334.1"/>
    <property type="molecule type" value="Genomic_DNA"/>
</dbReference>
<dbReference type="InterPro" id="IPR017871">
    <property type="entry name" value="ABC_transporter-like_CS"/>
</dbReference>
<dbReference type="SUPFAM" id="SSF52540">
    <property type="entry name" value="P-loop containing nucleoside triphosphate hydrolases"/>
    <property type="match status" value="1"/>
</dbReference>
<proteinExistence type="inferred from homology"/>